<sequence length="49" mass="4649">MGLGPALPEPAEATAALGPGPETAEVAAARGLVLPKTAVVTAALGTRPS</sequence>
<dbReference type="Proteomes" id="UP001139648">
    <property type="component" value="Unassembled WGS sequence"/>
</dbReference>
<dbReference type="AlphaFoldDB" id="A0A9X2JZW8"/>
<keyword evidence="2" id="KW-1185">Reference proteome</keyword>
<evidence type="ECO:0000313" key="2">
    <source>
        <dbReference type="Proteomes" id="UP001139648"/>
    </source>
</evidence>
<comment type="caution">
    <text evidence="1">The sequence shown here is derived from an EMBL/GenBank/DDBJ whole genome shotgun (WGS) entry which is preliminary data.</text>
</comment>
<evidence type="ECO:0000313" key="1">
    <source>
        <dbReference type="EMBL" id="MCP2354205.1"/>
    </source>
</evidence>
<name>A0A9X2JZW8_9ACTN</name>
<protein>
    <submittedName>
        <fullName evidence="1">Uncharacterized protein</fullName>
    </submittedName>
</protein>
<dbReference type="RefSeq" id="WP_345694423.1">
    <property type="nucleotide sequence ID" value="NZ_BAABKA010000033.1"/>
</dbReference>
<organism evidence="1 2">
    <name type="scientific">Nonomuraea thailandensis</name>
    <dbReference type="NCBI Taxonomy" id="1188745"/>
    <lineage>
        <taxon>Bacteria</taxon>
        <taxon>Bacillati</taxon>
        <taxon>Actinomycetota</taxon>
        <taxon>Actinomycetes</taxon>
        <taxon>Streptosporangiales</taxon>
        <taxon>Streptosporangiaceae</taxon>
        <taxon>Nonomuraea</taxon>
    </lineage>
</organism>
<dbReference type="EMBL" id="JAMZEB010000002">
    <property type="protein sequence ID" value="MCP2354205.1"/>
    <property type="molecule type" value="Genomic_DNA"/>
</dbReference>
<gene>
    <name evidence="1" type="ORF">HD597_001225</name>
</gene>
<accession>A0A9X2JZW8</accession>
<reference evidence="1" key="1">
    <citation type="submission" date="2022-06" db="EMBL/GenBank/DDBJ databases">
        <title>Sequencing the genomes of 1000 actinobacteria strains.</title>
        <authorList>
            <person name="Klenk H.-P."/>
        </authorList>
    </citation>
    <scope>NUCLEOTIDE SEQUENCE</scope>
    <source>
        <strain evidence="1">DSM 46694</strain>
    </source>
</reference>
<proteinExistence type="predicted"/>